<dbReference type="Gene3D" id="3.90.25.10">
    <property type="entry name" value="UDP-galactose 4-epimerase, domain 1"/>
    <property type="match status" value="1"/>
</dbReference>
<dbReference type="Proteomes" id="UP000546701">
    <property type="component" value="Unassembled WGS sequence"/>
</dbReference>
<dbReference type="EMBL" id="JACIJR010000005">
    <property type="protein sequence ID" value="MBB5729653.1"/>
    <property type="molecule type" value="Genomic_DNA"/>
</dbReference>
<dbReference type="PANTHER" id="PTHR43162:SF1">
    <property type="entry name" value="PRESTALK A DIFFERENTIATION PROTEIN A"/>
    <property type="match status" value="1"/>
</dbReference>
<keyword evidence="3" id="KW-1185">Reference proteome</keyword>
<feature type="domain" description="NmrA-like" evidence="1">
    <location>
        <begin position="2"/>
        <end position="270"/>
    </location>
</feature>
<proteinExistence type="predicted"/>
<evidence type="ECO:0000313" key="2">
    <source>
        <dbReference type="EMBL" id="MBB5729653.1"/>
    </source>
</evidence>
<name>A0A7W9BU26_9SPHN</name>
<sequence>MITVTTPNGRVGSIVLERLLERREQVRAVSHSPYKLAPSVHERCEVITGSLDDADTLKRGFEGADAIFWCIPQSSEGNRWDDAHEYHQRFASAAATALQGSPARVVAASAGRHGYDDHGIVAAFAAVEDTLNASGATVRHLRSAFFMENLLEALPTLAAPGAVFFNGPGDVPLPMVCVADVAHKAVDLIVDRSWKGQGHVAVHGPAHVSFDEMASVLTDVLATPIRYIQVPDQVLIDNMTRVGLPEGFASAFARLLTKDALHAYDIEQRTRETTTPTTLRDWAGQTLLPAFKAFTAR</sequence>
<dbReference type="SUPFAM" id="SSF51735">
    <property type="entry name" value="NAD(P)-binding Rossmann-fold domains"/>
    <property type="match status" value="1"/>
</dbReference>
<comment type="caution">
    <text evidence="2">The sequence shown here is derived from an EMBL/GenBank/DDBJ whole genome shotgun (WGS) entry which is preliminary data.</text>
</comment>
<accession>A0A7W9BU26</accession>
<protein>
    <submittedName>
        <fullName evidence="2">Uncharacterized protein YbjT (DUF2867 family)</fullName>
    </submittedName>
</protein>
<dbReference type="PANTHER" id="PTHR43162">
    <property type="match status" value="1"/>
</dbReference>
<dbReference type="OrthoDB" id="7771794at2"/>
<evidence type="ECO:0000259" key="1">
    <source>
        <dbReference type="Pfam" id="PF05368"/>
    </source>
</evidence>
<gene>
    <name evidence="2" type="ORF">FHS99_002149</name>
</gene>
<dbReference type="InterPro" id="IPR036291">
    <property type="entry name" value="NAD(P)-bd_dom_sf"/>
</dbReference>
<dbReference type="AlphaFoldDB" id="A0A7W9BU26"/>
<reference evidence="2 3" key="1">
    <citation type="submission" date="2020-08" db="EMBL/GenBank/DDBJ databases">
        <title>Genomic Encyclopedia of Type Strains, Phase IV (KMG-IV): sequencing the most valuable type-strain genomes for metagenomic binning, comparative biology and taxonomic classification.</title>
        <authorList>
            <person name="Goeker M."/>
        </authorList>
    </citation>
    <scope>NUCLEOTIDE SEQUENCE [LARGE SCALE GENOMIC DNA]</scope>
    <source>
        <strain evidence="2 3">DSM 103336</strain>
    </source>
</reference>
<evidence type="ECO:0000313" key="3">
    <source>
        <dbReference type="Proteomes" id="UP000546701"/>
    </source>
</evidence>
<dbReference type="InterPro" id="IPR008030">
    <property type="entry name" value="NmrA-like"/>
</dbReference>
<dbReference type="InterPro" id="IPR051604">
    <property type="entry name" value="Ergot_Alk_Oxidoreductase"/>
</dbReference>
<dbReference type="RefSeq" id="WP_157176163.1">
    <property type="nucleotide sequence ID" value="NZ_BMJP01000003.1"/>
</dbReference>
<dbReference type="Pfam" id="PF05368">
    <property type="entry name" value="NmrA"/>
    <property type="match status" value="1"/>
</dbReference>
<organism evidence="2 3">
    <name type="scientific">Sphingomonas prati</name>
    <dbReference type="NCBI Taxonomy" id="1843237"/>
    <lineage>
        <taxon>Bacteria</taxon>
        <taxon>Pseudomonadati</taxon>
        <taxon>Pseudomonadota</taxon>
        <taxon>Alphaproteobacteria</taxon>
        <taxon>Sphingomonadales</taxon>
        <taxon>Sphingomonadaceae</taxon>
        <taxon>Sphingomonas</taxon>
    </lineage>
</organism>
<dbReference type="Gene3D" id="3.40.50.720">
    <property type="entry name" value="NAD(P)-binding Rossmann-like Domain"/>
    <property type="match status" value="1"/>
</dbReference>